<organism evidence="13 14">
    <name type="scientific">Alteromonas halophila</name>
    <dbReference type="NCBI Taxonomy" id="516698"/>
    <lineage>
        <taxon>Bacteria</taxon>
        <taxon>Pseudomonadati</taxon>
        <taxon>Pseudomonadota</taxon>
        <taxon>Gammaproteobacteria</taxon>
        <taxon>Alteromonadales</taxon>
        <taxon>Alteromonadaceae</taxon>
        <taxon>Alteromonas/Salinimonas group</taxon>
        <taxon>Alteromonas</taxon>
    </lineage>
</organism>
<reference evidence="13" key="1">
    <citation type="journal article" date="2014" name="Int. J. Syst. Evol. Microbiol.">
        <title>Complete genome sequence of Corynebacterium casei LMG S-19264T (=DSM 44701T), isolated from a smear-ripened cheese.</title>
        <authorList>
            <consortium name="US DOE Joint Genome Institute (JGI-PGF)"/>
            <person name="Walter F."/>
            <person name="Albersmeier A."/>
            <person name="Kalinowski J."/>
            <person name="Ruckert C."/>
        </authorList>
    </citation>
    <scope>NUCLEOTIDE SEQUENCE</scope>
    <source>
        <strain evidence="13">KCTC 22164</strain>
    </source>
</reference>
<dbReference type="InterPro" id="IPR014729">
    <property type="entry name" value="Rossmann-like_a/b/a_fold"/>
</dbReference>
<evidence type="ECO:0000313" key="13">
    <source>
        <dbReference type="EMBL" id="GGW77182.1"/>
    </source>
</evidence>
<dbReference type="EMBL" id="BMXP01000001">
    <property type="protein sequence ID" value="GGW77182.1"/>
    <property type="molecule type" value="Genomic_DNA"/>
</dbReference>
<reference evidence="13" key="2">
    <citation type="submission" date="2020-09" db="EMBL/GenBank/DDBJ databases">
        <authorList>
            <person name="Sun Q."/>
            <person name="Kim S."/>
        </authorList>
    </citation>
    <scope>NUCLEOTIDE SEQUENCE</scope>
    <source>
        <strain evidence="13">KCTC 22164</strain>
    </source>
</reference>
<evidence type="ECO:0000256" key="4">
    <source>
        <dbReference type="ARBA" id="ARBA00022642"/>
    </source>
</evidence>
<evidence type="ECO:0000256" key="10">
    <source>
        <dbReference type="ARBA" id="ARBA00048721"/>
    </source>
</evidence>
<sequence>MSTSIAVLGGTFNPPHLGHIQGALQVIEHLGIPQLGLMPCKLPPHKTTAGVSEHHRVAMVSLLCDSNPGLYPELIELDLPAPSYSVKTLRALRRQHPGSPLLFVMGEDSLNTLESWYQWRTLLSLCHVIVMRRQDLNVSRSAELNLWIEEHRCHDPAMLSTTRWGQLYIAQTELHQASSTAIRNEAAKSGAMMPEVAQWLPDEIISYINQHKLYANVK</sequence>
<accession>A0A918JET6</accession>
<dbReference type="GO" id="GO:0004515">
    <property type="term" value="F:nicotinate-nucleotide adenylyltransferase activity"/>
    <property type="evidence" value="ECO:0007669"/>
    <property type="project" value="UniProtKB-UniRule"/>
</dbReference>
<keyword evidence="7 11" id="KW-0547">Nucleotide-binding</keyword>
<comment type="pathway">
    <text evidence="2 11">Cofactor biosynthesis; NAD(+) biosynthesis; deamido-NAD(+) from nicotinate D-ribonucleotide: step 1/1.</text>
</comment>
<evidence type="ECO:0000256" key="3">
    <source>
        <dbReference type="ARBA" id="ARBA00009014"/>
    </source>
</evidence>
<keyword evidence="5 11" id="KW-0808">Transferase</keyword>
<dbReference type="HAMAP" id="MF_00244">
    <property type="entry name" value="NaMN_adenylyltr"/>
    <property type="match status" value="1"/>
</dbReference>
<evidence type="ECO:0000256" key="1">
    <source>
        <dbReference type="ARBA" id="ARBA00002324"/>
    </source>
</evidence>
<dbReference type="AlphaFoldDB" id="A0A918JET6"/>
<comment type="function">
    <text evidence="1 11">Catalyzes the reversible adenylation of nicotinate mononucleotide (NaMN) to nicotinic acid adenine dinucleotide (NaAD).</text>
</comment>
<evidence type="ECO:0000256" key="7">
    <source>
        <dbReference type="ARBA" id="ARBA00022741"/>
    </source>
</evidence>
<protein>
    <recommendedName>
        <fullName evidence="11">Probable nicotinate-nucleotide adenylyltransferase</fullName>
        <ecNumber evidence="11">2.7.7.18</ecNumber>
    </recommendedName>
    <alternativeName>
        <fullName evidence="11">Deamido-NAD(+) diphosphorylase</fullName>
    </alternativeName>
    <alternativeName>
        <fullName evidence="11">Deamido-NAD(+) pyrophosphorylase</fullName>
    </alternativeName>
    <alternativeName>
        <fullName evidence="11">Nicotinate mononucleotide adenylyltransferase</fullName>
        <shortName evidence="11">NaMN adenylyltransferase</shortName>
    </alternativeName>
</protein>
<dbReference type="NCBIfam" id="TIGR00482">
    <property type="entry name" value="nicotinate (nicotinamide) nucleotide adenylyltransferase"/>
    <property type="match status" value="1"/>
</dbReference>
<keyword evidence="4 11" id="KW-0662">Pyridine nucleotide biosynthesis</keyword>
<evidence type="ECO:0000256" key="2">
    <source>
        <dbReference type="ARBA" id="ARBA00005019"/>
    </source>
</evidence>
<dbReference type="EC" id="2.7.7.18" evidence="11"/>
<dbReference type="InterPro" id="IPR005248">
    <property type="entry name" value="NadD/NMNAT"/>
</dbReference>
<keyword evidence="14" id="KW-1185">Reference proteome</keyword>
<dbReference type="InterPro" id="IPR004821">
    <property type="entry name" value="Cyt_trans-like"/>
</dbReference>
<dbReference type="SUPFAM" id="SSF52374">
    <property type="entry name" value="Nucleotidylyl transferase"/>
    <property type="match status" value="1"/>
</dbReference>
<keyword evidence="9 11" id="KW-0520">NAD</keyword>
<dbReference type="CDD" id="cd02165">
    <property type="entry name" value="NMNAT"/>
    <property type="match status" value="1"/>
</dbReference>
<evidence type="ECO:0000256" key="8">
    <source>
        <dbReference type="ARBA" id="ARBA00022840"/>
    </source>
</evidence>
<gene>
    <name evidence="11 13" type="primary">nadD</name>
    <name evidence="13" type="ORF">GCM10007391_07660</name>
</gene>
<dbReference type="RefSeq" id="WP_189403746.1">
    <property type="nucleotide sequence ID" value="NZ_BMXP01000001.1"/>
</dbReference>
<comment type="catalytic activity">
    <reaction evidence="10 11">
        <text>nicotinate beta-D-ribonucleotide + ATP + H(+) = deamido-NAD(+) + diphosphate</text>
        <dbReference type="Rhea" id="RHEA:22860"/>
        <dbReference type="ChEBI" id="CHEBI:15378"/>
        <dbReference type="ChEBI" id="CHEBI:30616"/>
        <dbReference type="ChEBI" id="CHEBI:33019"/>
        <dbReference type="ChEBI" id="CHEBI:57502"/>
        <dbReference type="ChEBI" id="CHEBI:58437"/>
        <dbReference type="EC" id="2.7.7.18"/>
    </reaction>
</comment>
<evidence type="ECO:0000313" key="14">
    <source>
        <dbReference type="Proteomes" id="UP000631300"/>
    </source>
</evidence>
<comment type="similarity">
    <text evidence="3 11">Belongs to the NadD family.</text>
</comment>
<feature type="domain" description="Cytidyltransferase-like" evidence="12">
    <location>
        <begin position="7"/>
        <end position="184"/>
    </location>
</feature>
<dbReference type="GO" id="GO:0009435">
    <property type="term" value="P:NAD+ biosynthetic process"/>
    <property type="evidence" value="ECO:0007669"/>
    <property type="project" value="UniProtKB-UniRule"/>
</dbReference>
<dbReference type="PANTHER" id="PTHR39321:SF3">
    <property type="entry name" value="PHOSPHOPANTETHEINE ADENYLYLTRANSFERASE"/>
    <property type="match status" value="1"/>
</dbReference>
<name>A0A918JET6_9ALTE</name>
<evidence type="ECO:0000256" key="9">
    <source>
        <dbReference type="ARBA" id="ARBA00023027"/>
    </source>
</evidence>
<evidence type="ECO:0000256" key="6">
    <source>
        <dbReference type="ARBA" id="ARBA00022695"/>
    </source>
</evidence>
<evidence type="ECO:0000256" key="11">
    <source>
        <dbReference type="HAMAP-Rule" id="MF_00244"/>
    </source>
</evidence>
<dbReference type="GO" id="GO:0005524">
    <property type="term" value="F:ATP binding"/>
    <property type="evidence" value="ECO:0007669"/>
    <property type="project" value="UniProtKB-KW"/>
</dbReference>
<proteinExistence type="inferred from homology"/>
<dbReference type="Gene3D" id="3.40.50.620">
    <property type="entry name" value="HUPs"/>
    <property type="match status" value="1"/>
</dbReference>
<dbReference type="Proteomes" id="UP000631300">
    <property type="component" value="Unassembled WGS sequence"/>
</dbReference>
<keyword evidence="6 11" id="KW-0548">Nucleotidyltransferase</keyword>
<keyword evidence="8 11" id="KW-0067">ATP-binding</keyword>
<dbReference type="Pfam" id="PF01467">
    <property type="entry name" value="CTP_transf_like"/>
    <property type="match status" value="1"/>
</dbReference>
<dbReference type="PANTHER" id="PTHR39321">
    <property type="entry name" value="NICOTINATE-NUCLEOTIDE ADENYLYLTRANSFERASE-RELATED"/>
    <property type="match status" value="1"/>
</dbReference>
<comment type="caution">
    <text evidence="13">The sequence shown here is derived from an EMBL/GenBank/DDBJ whole genome shotgun (WGS) entry which is preliminary data.</text>
</comment>
<evidence type="ECO:0000259" key="12">
    <source>
        <dbReference type="Pfam" id="PF01467"/>
    </source>
</evidence>
<evidence type="ECO:0000256" key="5">
    <source>
        <dbReference type="ARBA" id="ARBA00022679"/>
    </source>
</evidence>